<evidence type="ECO:0000313" key="5">
    <source>
        <dbReference type="Proteomes" id="UP000696280"/>
    </source>
</evidence>
<evidence type="ECO:0000256" key="3">
    <source>
        <dbReference type="ARBA" id="ARBA00023002"/>
    </source>
</evidence>
<dbReference type="CDD" id="cd05233">
    <property type="entry name" value="SDR_c"/>
    <property type="match status" value="1"/>
</dbReference>
<keyword evidence="5" id="KW-1185">Reference proteome</keyword>
<dbReference type="EMBL" id="CAJVRL010000092">
    <property type="protein sequence ID" value="CAG8959405.1"/>
    <property type="molecule type" value="Genomic_DNA"/>
</dbReference>
<name>A0A9N9PXJ6_9HELO</name>
<dbReference type="PANTHER" id="PTHR24321">
    <property type="entry name" value="DEHYDROGENASES, SHORT CHAIN"/>
    <property type="match status" value="1"/>
</dbReference>
<evidence type="ECO:0008006" key="6">
    <source>
        <dbReference type="Google" id="ProtNLM"/>
    </source>
</evidence>
<keyword evidence="2" id="KW-0521">NADP</keyword>
<dbReference type="SUPFAM" id="SSF51735">
    <property type="entry name" value="NAD(P)-binding Rossmann-fold domains"/>
    <property type="match status" value="1"/>
</dbReference>
<dbReference type="FunFam" id="3.40.50.720:FF:000084">
    <property type="entry name" value="Short-chain dehydrogenase reductase"/>
    <property type="match status" value="1"/>
</dbReference>
<evidence type="ECO:0000256" key="1">
    <source>
        <dbReference type="ARBA" id="ARBA00006484"/>
    </source>
</evidence>
<comment type="caution">
    <text evidence="4">The sequence shown here is derived from an EMBL/GenBank/DDBJ whole genome shotgun (WGS) entry which is preliminary data.</text>
</comment>
<gene>
    <name evidence="4" type="ORF">HYFRA_00001303</name>
</gene>
<sequence>MATQFPGVALVTGAASGIGRATALAFASAGCPKIALSDRNHEGLLETKTAIEQLSASETCVIQTDLLDENQIVRMVEATVRLWGRVDYAVNAAGILGNNAPSTETSLAQFDLITNINYRGAWLCSRAEIGQMQKQEPLEGKSVRGAVVNIASQLGLVGRRDAPAYCASKAAVIAMTKCDAIDYAQHNIRINCVCPGVIATPMTQSDPSFAAALGPAIAMAPMNRMGTAEEVAAACLWLCGDGAGFVCGHALVVDGGYTIN</sequence>
<dbReference type="PRINTS" id="PR00080">
    <property type="entry name" value="SDRFAMILY"/>
</dbReference>
<dbReference type="InterPro" id="IPR036291">
    <property type="entry name" value="NAD(P)-bd_dom_sf"/>
</dbReference>
<dbReference type="PRINTS" id="PR00081">
    <property type="entry name" value="GDHRDH"/>
</dbReference>
<evidence type="ECO:0000256" key="2">
    <source>
        <dbReference type="ARBA" id="ARBA00022857"/>
    </source>
</evidence>
<protein>
    <recommendedName>
        <fullName evidence="6">NAD(P)-binding protein</fullName>
    </recommendedName>
</protein>
<dbReference type="GO" id="GO:0009688">
    <property type="term" value="P:abscisic acid biosynthetic process"/>
    <property type="evidence" value="ECO:0007669"/>
    <property type="project" value="UniProtKB-ARBA"/>
</dbReference>
<organism evidence="4 5">
    <name type="scientific">Hymenoscyphus fraxineus</name>
    <dbReference type="NCBI Taxonomy" id="746836"/>
    <lineage>
        <taxon>Eukaryota</taxon>
        <taxon>Fungi</taxon>
        <taxon>Dikarya</taxon>
        <taxon>Ascomycota</taxon>
        <taxon>Pezizomycotina</taxon>
        <taxon>Leotiomycetes</taxon>
        <taxon>Helotiales</taxon>
        <taxon>Helotiaceae</taxon>
        <taxon>Hymenoscyphus</taxon>
    </lineage>
</organism>
<dbReference type="InterPro" id="IPR002347">
    <property type="entry name" value="SDR_fam"/>
</dbReference>
<dbReference type="AlphaFoldDB" id="A0A9N9PXJ6"/>
<reference evidence="4" key="1">
    <citation type="submission" date="2021-07" db="EMBL/GenBank/DDBJ databases">
        <authorList>
            <person name="Durling M."/>
        </authorList>
    </citation>
    <scope>NUCLEOTIDE SEQUENCE</scope>
</reference>
<evidence type="ECO:0000313" key="4">
    <source>
        <dbReference type="EMBL" id="CAG8959405.1"/>
    </source>
</evidence>
<dbReference type="Gene3D" id="3.40.50.720">
    <property type="entry name" value="NAD(P)-binding Rossmann-like Domain"/>
    <property type="match status" value="1"/>
</dbReference>
<dbReference type="Proteomes" id="UP000696280">
    <property type="component" value="Unassembled WGS sequence"/>
</dbReference>
<dbReference type="OrthoDB" id="5840532at2759"/>
<accession>A0A9N9PXJ6</accession>
<dbReference type="GO" id="GO:0016491">
    <property type="term" value="F:oxidoreductase activity"/>
    <property type="evidence" value="ECO:0007669"/>
    <property type="project" value="UniProtKB-KW"/>
</dbReference>
<dbReference type="Pfam" id="PF13561">
    <property type="entry name" value="adh_short_C2"/>
    <property type="match status" value="1"/>
</dbReference>
<keyword evidence="3" id="KW-0560">Oxidoreductase</keyword>
<proteinExistence type="inferred from homology"/>
<comment type="similarity">
    <text evidence="1">Belongs to the short-chain dehydrogenases/reductases (SDR) family.</text>
</comment>
<dbReference type="PANTHER" id="PTHR24321:SF12">
    <property type="entry name" value="SHORT-CHAIN DEHYDROGENASE_REDUCTASE FAMILY, PUTATIVE (AFU_ORTHOLOGUE AFUA_5G14340)-RELATED"/>
    <property type="match status" value="1"/>
</dbReference>